<dbReference type="AlphaFoldDB" id="A0A7M2Z0U6"/>
<dbReference type="EC" id="5.2.1.8" evidence="2"/>
<dbReference type="RefSeq" id="WP_114794633.1">
    <property type="nucleotide sequence ID" value="NZ_QQZY01000001.1"/>
</dbReference>
<dbReference type="PROSITE" id="PS51257">
    <property type="entry name" value="PROKAR_LIPOPROTEIN"/>
    <property type="match status" value="1"/>
</dbReference>
<dbReference type="SUPFAM" id="SSF50891">
    <property type="entry name" value="Cyclophilin-like"/>
    <property type="match status" value="1"/>
</dbReference>
<evidence type="ECO:0000256" key="1">
    <source>
        <dbReference type="ARBA" id="ARBA00002388"/>
    </source>
</evidence>
<dbReference type="CDD" id="cd00317">
    <property type="entry name" value="cyclophilin"/>
    <property type="match status" value="1"/>
</dbReference>
<dbReference type="PANTHER" id="PTHR45625">
    <property type="entry name" value="PEPTIDYL-PROLYL CIS-TRANS ISOMERASE-RELATED"/>
    <property type="match status" value="1"/>
</dbReference>
<feature type="domain" description="PPIase cyclophilin-type" evidence="4">
    <location>
        <begin position="81"/>
        <end position="223"/>
    </location>
</feature>
<keyword evidence="6" id="KW-1185">Reference proteome</keyword>
<sequence>MRALLLLPAVAALLAAGCGGSPGDAPQATTAAGSAPSGAQRAQACRHVPAPAPREGGGARPPAERLDPGKTYRLVFSTSCGSFAVTLDQTRAPATSASLVALARAGFFDATVFHRIVPGFVIQGGDPTQSGAGGPGYRTADAPPAGARYVEGVVAMAKTQAEPPGTAGSQFFVVTAADAGLPPDYAIVGTVTEGLGVVEQIGALGDPATEQPTQPVVIDTVRVVERP</sequence>
<evidence type="ECO:0000313" key="6">
    <source>
        <dbReference type="Proteomes" id="UP000254134"/>
    </source>
</evidence>
<organism evidence="5 6">
    <name type="scientific">Gaiella occulta</name>
    <dbReference type="NCBI Taxonomy" id="1002870"/>
    <lineage>
        <taxon>Bacteria</taxon>
        <taxon>Bacillati</taxon>
        <taxon>Actinomycetota</taxon>
        <taxon>Thermoleophilia</taxon>
        <taxon>Gaiellales</taxon>
        <taxon>Gaiellaceae</taxon>
        <taxon>Gaiella</taxon>
    </lineage>
</organism>
<dbReference type="EMBL" id="QQZY01000001">
    <property type="protein sequence ID" value="RDI75739.1"/>
    <property type="molecule type" value="Genomic_DNA"/>
</dbReference>
<protein>
    <recommendedName>
        <fullName evidence="2">Peptidyl-prolyl cis-trans isomerase</fullName>
        <shortName evidence="2">PPIase</shortName>
        <ecNumber evidence="2">5.2.1.8</ecNumber>
    </recommendedName>
</protein>
<comment type="similarity">
    <text evidence="2">Belongs to the cyclophilin-type PPIase family.</text>
</comment>
<proteinExistence type="inferred from homology"/>
<keyword evidence="2" id="KW-0697">Rotamase</keyword>
<dbReference type="InterPro" id="IPR002130">
    <property type="entry name" value="Cyclophilin-type_PPIase_dom"/>
</dbReference>
<comment type="catalytic activity">
    <reaction evidence="2">
        <text>[protein]-peptidylproline (omega=180) = [protein]-peptidylproline (omega=0)</text>
        <dbReference type="Rhea" id="RHEA:16237"/>
        <dbReference type="Rhea" id="RHEA-COMP:10747"/>
        <dbReference type="Rhea" id="RHEA-COMP:10748"/>
        <dbReference type="ChEBI" id="CHEBI:83833"/>
        <dbReference type="ChEBI" id="CHEBI:83834"/>
        <dbReference type="EC" id="5.2.1.8"/>
    </reaction>
</comment>
<evidence type="ECO:0000256" key="2">
    <source>
        <dbReference type="RuleBase" id="RU363019"/>
    </source>
</evidence>
<gene>
    <name evidence="5" type="ORF">Gocc_0158</name>
</gene>
<comment type="function">
    <text evidence="1 2">PPIases accelerate the folding of proteins. It catalyzes the cis-trans isomerization of proline imidic peptide bonds in oligopeptides.</text>
</comment>
<dbReference type="InterPro" id="IPR029000">
    <property type="entry name" value="Cyclophilin-like_dom_sf"/>
</dbReference>
<dbReference type="GO" id="GO:0003755">
    <property type="term" value="F:peptidyl-prolyl cis-trans isomerase activity"/>
    <property type="evidence" value="ECO:0007669"/>
    <property type="project" value="UniProtKB-UniRule"/>
</dbReference>
<dbReference type="GO" id="GO:0006457">
    <property type="term" value="P:protein folding"/>
    <property type="evidence" value="ECO:0007669"/>
    <property type="project" value="InterPro"/>
</dbReference>
<dbReference type="PROSITE" id="PS00170">
    <property type="entry name" value="CSA_PPIASE_1"/>
    <property type="match status" value="1"/>
</dbReference>
<accession>A0A7M2Z0U6</accession>
<dbReference type="InterPro" id="IPR020892">
    <property type="entry name" value="Cyclophilin-type_PPIase_CS"/>
</dbReference>
<dbReference type="PRINTS" id="PR00153">
    <property type="entry name" value="CSAPPISMRASE"/>
</dbReference>
<evidence type="ECO:0000313" key="5">
    <source>
        <dbReference type="EMBL" id="RDI75739.1"/>
    </source>
</evidence>
<dbReference type="OrthoDB" id="5507614at2"/>
<keyword evidence="2 5" id="KW-0413">Isomerase</keyword>
<evidence type="ECO:0000256" key="3">
    <source>
        <dbReference type="SAM" id="MobiDB-lite"/>
    </source>
</evidence>
<comment type="caution">
    <text evidence="5">The sequence shown here is derived from an EMBL/GenBank/DDBJ whole genome shotgun (WGS) entry which is preliminary data.</text>
</comment>
<dbReference type="Proteomes" id="UP000254134">
    <property type="component" value="Unassembled WGS sequence"/>
</dbReference>
<dbReference type="PROSITE" id="PS50072">
    <property type="entry name" value="CSA_PPIASE_2"/>
    <property type="match status" value="1"/>
</dbReference>
<reference evidence="6" key="2">
    <citation type="journal article" date="2019" name="MicrobiologyOpen">
        <title>High-quality draft genome sequence of Gaiella occulta isolated from a 150 meter deep mineral water borehole and comparison with the genome sequences of other deep-branching lineages of the phylum Actinobacteria.</title>
        <authorList>
            <person name="Severino R."/>
            <person name="Froufe H.J.C."/>
            <person name="Barroso C."/>
            <person name="Albuquerque L."/>
            <person name="Lobo-da-Cunha A."/>
            <person name="da Costa M.S."/>
            <person name="Egas C."/>
        </authorList>
    </citation>
    <scope>NUCLEOTIDE SEQUENCE [LARGE SCALE GENOMIC DNA]</scope>
    <source>
        <strain evidence="6">F2-233</strain>
    </source>
</reference>
<dbReference type="Gene3D" id="2.40.100.10">
    <property type="entry name" value="Cyclophilin-like"/>
    <property type="match status" value="1"/>
</dbReference>
<evidence type="ECO:0000259" key="4">
    <source>
        <dbReference type="PROSITE" id="PS50072"/>
    </source>
</evidence>
<feature type="region of interest" description="Disordered" evidence="3">
    <location>
        <begin position="24"/>
        <end position="67"/>
    </location>
</feature>
<dbReference type="PANTHER" id="PTHR45625:SF3">
    <property type="entry name" value="PEPTIDYL-PROLYL CIS-TRANS ISOMERASE B-RELATED"/>
    <property type="match status" value="1"/>
</dbReference>
<dbReference type="InterPro" id="IPR044666">
    <property type="entry name" value="Cyclophilin_A-like"/>
</dbReference>
<dbReference type="Pfam" id="PF00160">
    <property type="entry name" value="Pro_isomerase"/>
    <property type="match status" value="1"/>
</dbReference>
<feature type="compositionally biased region" description="Low complexity" evidence="3">
    <location>
        <begin position="25"/>
        <end position="40"/>
    </location>
</feature>
<name>A0A7M2Z0U6_9ACTN</name>
<reference evidence="5 6" key="1">
    <citation type="submission" date="2018-07" db="EMBL/GenBank/DDBJ databases">
        <title>High-quality-draft genome sequence of Gaiella occulta.</title>
        <authorList>
            <person name="Severino R."/>
            <person name="Froufe H.J.C."/>
            <person name="Rainey F.A."/>
            <person name="Barroso C."/>
            <person name="Albuquerque L."/>
            <person name="Lobo-Da-Cunha A."/>
            <person name="Da Costa M.S."/>
            <person name="Egas C."/>
        </authorList>
    </citation>
    <scope>NUCLEOTIDE SEQUENCE [LARGE SCALE GENOMIC DNA]</scope>
    <source>
        <strain evidence="5 6">F2-233</strain>
    </source>
</reference>